<keyword evidence="4" id="KW-1133">Transmembrane helix</keyword>
<dbReference type="NCBIfam" id="TIGR01787">
    <property type="entry name" value="squalene_cyclas"/>
    <property type="match status" value="1"/>
</dbReference>
<dbReference type="GO" id="GO:0016104">
    <property type="term" value="P:triterpenoid biosynthetic process"/>
    <property type="evidence" value="ECO:0007669"/>
    <property type="project" value="InterPro"/>
</dbReference>
<evidence type="ECO:0000256" key="2">
    <source>
        <dbReference type="ARBA" id="ARBA00022737"/>
    </source>
</evidence>
<evidence type="ECO:0000256" key="1">
    <source>
        <dbReference type="ARBA" id="ARBA00009755"/>
    </source>
</evidence>
<keyword evidence="4" id="KW-0812">Transmembrane</keyword>
<evidence type="ECO:0000259" key="6">
    <source>
        <dbReference type="Pfam" id="PF13249"/>
    </source>
</evidence>
<evidence type="ECO:0000313" key="7">
    <source>
        <dbReference type="EMBL" id="PWA49960.1"/>
    </source>
</evidence>
<dbReference type="PROSITE" id="PS01074">
    <property type="entry name" value="TERPENE_SYNTHASES"/>
    <property type="match status" value="1"/>
</dbReference>
<dbReference type="EMBL" id="PKPP01008713">
    <property type="protein sequence ID" value="PWA49960.1"/>
    <property type="molecule type" value="Genomic_DNA"/>
</dbReference>
<dbReference type="Gene3D" id="1.50.10.20">
    <property type="match status" value="2"/>
</dbReference>
<dbReference type="InterPro" id="IPR002365">
    <property type="entry name" value="Terpene_synthase_CS"/>
</dbReference>
<dbReference type="InterPro" id="IPR032696">
    <property type="entry name" value="SQ_cyclase_C"/>
</dbReference>
<dbReference type="SMR" id="A0A2U1LLS7"/>
<dbReference type="InterPro" id="IPR008930">
    <property type="entry name" value="Terpenoid_cyclase/PrenylTrfase"/>
</dbReference>
<evidence type="ECO:0000256" key="3">
    <source>
        <dbReference type="RuleBase" id="RU362003"/>
    </source>
</evidence>
<gene>
    <name evidence="7" type="ORF">CTI12_AA475450</name>
</gene>
<keyword evidence="3" id="KW-0413">Isomerase</keyword>
<dbReference type="Proteomes" id="UP000245207">
    <property type="component" value="Unassembled WGS sequence"/>
</dbReference>
<feature type="domain" description="Squalene cyclase N-terminal" evidence="6">
    <location>
        <begin position="100"/>
        <end position="355"/>
    </location>
</feature>
<dbReference type="SUPFAM" id="SSF48239">
    <property type="entry name" value="Terpenoid cyclases/Protein prenyltransferases"/>
    <property type="match status" value="2"/>
</dbReference>
<accession>A0A2U1LLS7</accession>
<dbReference type="PANTHER" id="PTHR11764:SF73">
    <property type="entry name" value="TERPENE CYCLASE_MUTASE FAMILY MEMBER"/>
    <property type="match status" value="1"/>
</dbReference>
<organism evidence="7 8">
    <name type="scientific">Artemisia annua</name>
    <name type="common">Sweet wormwood</name>
    <dbReference type="NCBI Taxonomy" id="35608"/>
    <lineage>
        <taxon>Eukaryota</taxon>
        <taxon>Viridiplantae</taxon>
        <taxon>Streptophyta</taxon>
        <taxon>Embryophyta</taxon>
        <taxon>Tracheophyta</taxon>
        <taxon>Spermatophyta</taxon>
        <taxon>Magnoliopsida</taxon>
        <taxon>eudicotyledons</taxon>
        <taxon>Gunneridae</taxon>
        <taxon>Pentapetalae</taxon>
        <taxon>asterids</taxon>
        <taxon>campanulids</taxon>
        <taxon>Asterales</taxon>
        <taxon>Asteraceae</taxon>
        <taxon>Asteroideae</taxon>
        <taxon>Anthemideae</taxon>
        <taxon>Artemisiinae</taxon>
        <taxon>Artemisia</taxon>
    </lineage>
</organism>
<dbReference type="OrthoDB" id="21502at2759"/>
<evidence type="ECO:0000256" key="4">
    <source>
        <dbReference type="SAM" id="Phobius"/>
    </source>
</evidence>
<dbReference type="PANTHER" id="PTHR11764">
    <property type="entry name" value="TERPENE CYCLASE/MUTASE FAMILY MEMBER"/>
    <property type="match status" value="1"/>
</dbReference>
<dbReference type="STRING" id="35608.A0A2U1LLS7"/>
<evidence type="ECO:0000313" key="8">
    <source>
        <dbReference type="Proteomes" id="UP000245207"/>
    </source>
</evidence>
<comment type="similarity">
    <text evidence="1 3">Belongs to the terpene cyclase/mutase family.</text>
</comment>
<keyword evidence="8" id="KW-1185">Reference proteome</keyword>
<dbReference type="InterPro" id="IPR018333">
    <property type="entry name" value="Squalene_cyclase"/>
</dbReference>
<dbReference type="SFLD" id="SFLDG01016">
    <property type="entry name" value="Prenyltransferase_Like_2"/>
    <property type="match status" value="1"/>
</dbReference>
<dbReference type="CDD" id="cd02892">
    <property type="entry name" value="SQCY_1"/>
    <property type="match status" value="1"/>
</dbReference>
<dbReference type="Pfam" id="PF13243">
    <property type="entry name" value="SQHop_cyclase_C"/>
    <property type="match status" value="1"/>
</dbReference>
<feature type="transmembrane region" description="Helical" evidence="4">
    <location>
        <begin position="621"/>
        <end position="640"/>
    </location>
</feature>
<proteinExistence type="inferred from homology"/>
<name>A0A2U1LLS7_ARTAN</name>
<protein>
    <recommendedName>
        <fullName evidence="3">Terpene cyclase/mutase family member</fullName>
        <ecNumber evidence="3">5.4.99.-</ecNumber>
    </recommendedName>
</protein>
<feature type="domain" description="Squalene cyclase C-terminal" evidence="5">
    <location>
        <begin position="414"/>
        <end position="766"/>
    </location>
</feature>
<dbReference type="FunFam" id="1.50.10.20:FF:000011">
    <property type="entry name" value="Terpene cyclase/mutase family member"/>
    <property type="match status" value="1"/>
</dbReference>
<comment type="caution">
    <text evidence="7">The sequence shown here is derived from an EMBL/GenBank/DDBJ whole genome shotgun (WGS) entry which is preliminary data.</text>
</comment>
<evidence type="ECO:0000259" key="5">
    <source>
        <dbReference type="Pfam" id="PF13243"/>
    </source>
</evidence>
<dbReference type="GO" id="GO:0005811">
    <property type="term" value="C:lipid droplet"/>
    <property type="evidence" value="ECO:0007669"/>
    <property type="project" value="InterPro"/>
</dbReference>
<dbReference type="AlphaFoldDB" id="A0A2U1LLS7"/>
<dbReference type="EC" id="5.4.99.-" evidence="3"/>
<sequence>MWKLKIAEGNDPYLFSTNNFVGRQIWEFHPNAGTPEEKQQVGKARQYFLNRQKEGYQASSDLLMQIQMIKESGIDLLSIPPTRLSEEEEVNYEAVTTAVKKAVRLHRAIQAKDGHWPAENAGALFYLPPLLIVLYISGTINTHLSDEHKREMKRFIYNHQNDDGGWGFHIEGHSTMIGSALNYISLRLLGEGPDDKNGAVERGRKWILDHGGATSVPSWGKIYLSVLGVYEWEGCNPIPPEFWIFPEVFPFHPAKMWCYCRTAYLPMSYLYGKKVHGSITDLVLQLRQEIYLIPYDEINWNDQRHRCCKEDLFYPHTKVQDMLWDGLHYFSEPLFKYWPFTKLRVRSLKRAIELIRYYAEESRYITMGNVEKCFQMMCWWAENPNGDEFKHHLARVPDYLWLGEDGMKMQTFGSQLWDCANATQAIILSDMPEEYGDSLRKAHFYIKESQIKNNPSGDFGKMGRQISKGAWPFTDQDHGWAVSDCTAEALKRKILFLLQIHVLQCLLLLSQMPEEVTGEKVDNERLYEAVNFLLYVQSSTSGGFAIWERPVPKPYLEKLNPSEMFADIVVEKEHLENTASIIQVLIAFKRLHPTHREKEIENSVAKAVHFLEERQLPDGSWYGYWGICFIYGTFFALGGLEAGGKTYNKSEAVRKGVKFLLSIQNEEGGWGESYKSCMSEVYTPLVGNRTNLVQTSWAMLGLISAGQAERDPMPLHKAAKILINGQMDDGDFPQQEFTGASLRNCMLHYSQYRNIFPLRALGEYRKRLWA</sequence>
<keyword evidence="4" id="KW-0472">Membrane</keyword>
<dbReference type="GO" id="GO:0042300">
    <property type="term" value="F:beta-amyrin synthase activity"/>
    <property type="evidence" value="ECO:0007669"/>
    <property type="project" value="TreeGrafter"/>
</dbReference>
<dbReference type="InterPro" id="IPR032697">
    <property type="entry name" value="SQ_cyclase_N"/>
</dbReference>
<reference evidence="7 8" key="1">
    <citation type="journal article" date="2018" name="Mol. Plant">
        <title>The genome of Artemisia annua provides insight into the evolution of Asteraceae family and artemisinin biosynthesis.</title>
        <authorList>
            <person name="Shen Q."/>
            <person name="Zhang L."/>
            <person name="Liao Z."/>
            <person name="Wang S."/>
            <person name="Yan T."/>
            <person name="Shi P."/>
            <person name="Liu M."/>
            <person name="Fu X."/>
            <person name="Pan Q."/>
            <person name="Wang Y."/>
            <person name="Lv Z."/>
            <person name="Lu X."/>
            <person name="Zhang F."/>
            <person name="Jiang W."/>
            <person name="Ma Y."/>
            <person name="Chen M."/>
            <person name="Hao X."/>
            <person name="Li L."/>
            <person name="Tang Y."/>
            <person name="Lv G."/>
            <person name="Zhou Y."/>
            <person name="Sun X."/>
            <person name="Brodelius P.E."/>
            <person name="Rose J.K.C."/>
            <person name="Tang K."/>
        </authorList>
    </citation>
    <scope>NUCLEOTIDE SEQUENCE [LARGE SCALE GENOMIC DNA]</scope>
    <source>
        <strain evidence="8">cv. Huhao1</strain>
        <tissue evidence="7">Leaf</tissue>
    </source>
</reference>
<dbReference type="Pfam" id="PF13249">
    <property type="entry name" value="SQHop_cyclase_N"/>
    <property type="match status" value="1"/>
</dbReference>
<keyword evidence="2" id="KW-0677">Repeat</keyword>